<keyword evidence="2" id="KW-1185">Reference proteome</keyword>
<accession>A0A0U1NV73</accession>
<dbReference type="AlphaFoldDB" id="A0A0U1NV73"/>
<dbReference type="Proteomes" id="UP000199087">
    <property type="component" value="Unassembled WGS sequence"/>
</dbReference>
<organism evidence="1 2">
    <name type="scientific">Neobacillus massiliamazoniensis</name>
    <dbReference type="NCBI Taxonomy" id="1499688"/>
    <lineage>
        <taxon>Bacteria</taxon>
        <taxon>Bacillati</taxon>
        <taxon>Bacillota</taxon>
        <taxon>Bacilli</taxon>
        <taxon>Bacillales</taxon>
        <taxon>Bacillaceae</taxon>
        <taxon>Neobacillus</taxon>
    </lineage>
</organism>
<gene>
    <name evidence="1" type="ORF">BN000_01848</name>
</gene>
<protein>
    <submittedName>
        <fullName evidence="1">Uncharacterized protein</fullName>
    </submittedName>
</protein>
<sequence length="68" mass="7596">MMAVSQNGPIVMPVGQLAQIPDSQDLIHFPVSKDSTSLLILSYEIKSHVYDMAFLGKNTIFLHIIFSF</sequence>
<proteinExistence type="predicted"/>
<reference evidence="2" key="1">
    <citation type="submission" date="2015-05" db="EMBL/GenBank/DDBJ databases">
        <authorList>
            <person name="Urmite Genomes"/>
        </authorList>
    </citation>
    <scope>NUCLEOTIDE SEQUENCE [LARGE SCALE GENOMIC DNA]</scope>
    <source>
        <strain evidence="2">LF1</strain>
    </source>
</reference>
<dbReference type="EMBL" id="CVRB01000002">
    <property type="protein sequence ID" value="CRK81930.1"/>
    <property type="molecule type" value="Genomic_DNA"/>
</dbReference>
<dbReference type="STRING" id="1499688.BN000_01848"/>
<name>A0A0U1NV73_9BACI</name>
<evidence type="ECO:0000313" key="2">
    <source>
        <dbReference type="Proteomes" id="UP000199087"/>
    </source>
</evidence>
<evidence type="ECO:0000313" key="1">
    <source>
        <dbReference type="EMBL" id="CRK81930.1"/>
    </source>
</evidence>